<dbReference type="InterPro" id="IPR001173">
    <property type="entry name" value="Glyco_trans_2-like"/>
</dbReference>
<reference evidence="6 7" key="1">
    <citation type="submission" date="2018-06" db="EMBL/GenBank/DDBJ databases">
        <title>Genomic Encyclopedia of Archaeal and Bacterial Type Strains, Phase II (KMG-II): from individual species to whole genera.</title>
        <authorList>
            <person name="Goeker M."/>
        </authorList>
    </citation>
    <scope>NUCLEOTIDE SEQUENCE [LARGE SCALE GENOMIC DNA]</scope>
    <source>
        <strain evidence="6 7">DSM 29821</strain>
    </source>
</reference>
<evidence type="ECO:0000256" key="4">
    <source>
        <dbReference type="SAM" id="Phobius"/>
    </source>
</evidence>
<dbReference type="AlphaFoldDB" id="A0A327VL24"/>
<comment type="caution">
    <text evidence="6">The sequence shown here is derived from an EMBL/GenBank/DDBJ whole genome shotgun (WGS) entry which is preliminary data.</text>
</comment>
<dbReference type="RefSeq" id="WP_111595127.1">
    <property type="nucleotide sequence ID" value="NZ_QLMA01000011.1"/>
</dbReference>
<keyword evidence="4" id="KW-1133">Transmembrane helix</keyword>
<dbReference type="OrthoDB" id="9800276at2"/>
<accession>A0A327VL24</accession>
<name>A0A327VL24_9BACT</name>
<keyword evidence="4" id="KW-0812">Transmembrane</keyword>
<keyword evidence="3 6" id="KW-0808">Transferase</keyword>
<gene>
    <name evidence="6" type="ORF">CLV59_1114</name>
</gene>
<proteinExistence type="inferred from homology"/>
<evidence type="ECO:0000256" key="3">
    <source>
        <dbReference type="ARBA" id="ARBA00022679"/>
    </source>
</evidence>
<feature type="transmembrane region" description="Helical" evidence="4">
    <location>
        <begin position="350"/>
        <end position="373"/>
    </location>
</feature>
<evidence type="ECO:0000256" key="1">
    <source>
        <dbReference type="ARBA" id="ARBA00006739"/>
    </source>
</evidence>
<dbReference type="PANTHER" id="PTHR43630">
    <property type="entry name" value="POLY-BETA-1,6-N-ACETYL-D-GLUCOSAMINE SYNTHASE"/>
    <property type="match status" value="1"/>
</dbReference>
<keyword evidence="4" id="KW-0472">Membrane</keyword>
<evidence type="ECO:0000256" key="2">
    <source>
        <dbReference type="ARBA" id="ARBA00022676"/>
    </source>
</evidence>
<comment type="similarity">
    <text evidence="1">Belongs to the glycosyltransferase 2 family.</text>
</comment>
<keyword evidence="7" id="KW-1185">Reference proteome</keyword>
<feature type="transmembrane region" description="Helical" evidence="4">
    <location>
        <begin position="291"/>
        <end position="312"/>
    </location>
</feature>
<evidence type="ECO:0000313" key="7">
    <source>
        <dbReference type="Proteomes" id="UP000249819"/>
    </source>
</evidence>
<evidence type="ECO:0000259" key="5">
    <source>
        <dbReference type="Pfam" id="PF00535"/>
    </source>
</evidence>
<dbReference type="GO" id="GO:0016757">
    <property type="term" value="F:glycosyltransferase activity"/>
    <property type="evidence" value="ECO:0007669"/>
    <property type="project" value="UniProtKB-KW"/>
</dbReference>
<protein>
    <submittedName>
        <fullName evidence="6">Cellulose synthase/poly-beta-1,6-N-acetylglucosamine synthase-like glycosyltransferase</fullName>
    </submittedName>
</protein>
<feature type="domain" description="Glycosyltransferase 2-like" evidence="5">
    <location>
        <begin position="49"/>
        <end position="192"/>
    </location>
</feature>
<dbReference type="Proteomes" id="UP000249819">
    <property type="component" value="Unassembled WGS sequence"/>
</dbReference>
<organism evidence="6 7">
    <name type="scientific">Chitinophaga dinghuensis</name>
    <dbReference type="NCBI Taxonomy" id="1539050"/>
    <lineage>
        <taxon>Bacteria</taxon>
        <taxon>Pseudomonadati</taxon>
        <taxon>Bacteroidota</taxon>
        <taxon>Chitinophagia</taxon>
        <taxon>Chitinophagales</taxon>
        <taxon>Chitinophagaceae</taxon>
        <taxon>Chitinophaga</taxon>
    </lineage>
</organism>
<feature type="transmembrane region" description="Helical" evidence="4">
    <location>
        <begin position="318"/>
        <end position="338"/>
    </location>
</feature>
<sequence>MLDHLGEIALYSFATIAGIQICYYLFIFSRLAFYRKKFDPDQSPEQKFSVIICAKDEELNLQRNLPGVLQQRYHDHLKPEYEVIVVNDNSEDESRYYLQSIEPGYPHYRTIEIKQPAKFIPGKKFPLSMGLRGAIHDNILLTDADCKPGSTYWLSLMSQGFTENKEIVLGYGAYHKKPGFLNKVIRYETFFSAMQFLSFAMSGMAYMGVGRNLAYKKELFYRHKGFTSHQHLAGGDDDLFVNTAATRKNVSVVIDKKAFTYSEPKNSWSSWFRQKTRHMTTGKHYKFGHKFVLGIFSLTHFLFYPALILALFTTTPPILWYVLGVFGFKLLVQSVITWSAMRKLDEKDLFVYSWFMDIFMLFYYIIFTPALMVKSKNRW</sequence>
<feature type="transmembrane region" description="Helical" evidence="4">
    <location>
        <begin position="12"/>
        <end position="33"/>
    </location>
</feature>
<dbReference type="InterPro" id="IPR029044">
    <property type="entry name" value="Nucleotide-diphossugar_trans"/>
</dbReference>
<keyword evidence="2" id="KW-0328">Glycosyltransferase</keyword>
<evidence type="ECO:0000313" key="6">
    <source>
        <dbReference type="EMBL" id="RAJ73885.1"/>
    </source>
</evidence>
<dbReference type="Pfam" id="PF00535">
    <property type="entry name" value="Glycos_transf_2"/>
    <property type="match status" value="1"/>
</dbReference>
<dbReference type="EMBL" id="QLMA01000011">
    <property type="protein sequence ID" value="RAJ73885.1"/>
    <property type="molecule type" value="Genomic_DNA"/>
</dbReference>
<dbReference type="PANTHER" id="PTHR43630:SF1">
    <property type="entry name" value="POLY-BETA-1,6-N-ACETYL-D-GLUCOSAMINE SYNTHASE"/>
    <property type="match status" value="1"/>
</dbReference>
<dbReference type="Gene3D" id="3.90.550.10">
    <property type="entry name" value="Spore Coat Polysaccharide Biosynthesis Protein SpsA, Chain A"/>
    <property type="match status" value="1"/>
</dbReference>
<dbReference type="SUPFAM" id="SSF53448">
    <property type="entry name" value="Nucleotide-diphospho-sugar transferases"/>
    <property type="match status" value="1"/>
</dbReference>